<evidence type="ECO:0000313" key="2">
    <source>
        <dbReference type="Proteomes" id="UP001595868"/>
    </source>
</evidence>
<protein>
    <submittedName>
        <fullName evidence="1">Thioredoxin reductase</fullName>
    </submittedName>
</protein>
<dbReference type="Proteomes" id="UP001595868">
    <property type="component" value="Unassembled WGS sequence"/>
</dbReference>
<comment type="caution">
    <text evidence="1">The sequence shown here is derived from an EMBL/GenBank/DDBJ whole genome shotgun (WGS) entry which is preliminary data.</text>
</comment>
<evidence type="ECO:0000313" key="1">
    <source>
        <dbReference type="EMBL" id="MFC4109928.1"/>
    </source>
</evidence>
<name>A0ABV8KV04_9ACTN</name>
<dbReference type="RefSeq" id="WP_377551956.1">
    <property type="nucleotide sequence ID" value="NZ_JBHSBN010000031.1"/>
</dbReference>
<organism evidence="1 2">
    <name type="scientific">Micromonospora zhanjiangensis</name>
    <dbReference type="NCBI Taxonomy" id="1522057"/>
    <lineage>
        <taxon>Bacteria</taxon>
        <taxon>Bacillati</taxon>
        <taxon>Actinomycetota</taxon>
        <taxon>Actinomycetes</taxon>
        <taxon>Micromonosporales</taxon>
        <taxon>Micromonosporaceae</taxon>
        <taxon>Micromonospora</taxon>
    </lineage>
</organism>
<sequence>MADLQYKMIMALSAADLGGPLCEQVAGICAEIAEQHCADLRHVPAVPGGEIDQLATGEPALAWGPATVRVTGEPR</sequence>
<proteinExistence type="predicted"/>
<accession>A0ABV8KV04</accession>
<keyword evidence="2" id="KW-1185">Reference proteome</keyword>
<gene>
    <name evidence="1" type="ORF">ACFOX0_28875</name>
</gene>
<reference evidence="2" key="1">
    <citation type="journal article" date="2019" name="Int. J. Syst. Evol. Microbiol.">
        <title>The Global Catalogue of Microorganisms (GCM) 10K type strain sequencing project: providing services to taxonomists for standard genome sequencing and annotation.</title>
        <authorList>
            <consortium name="The Broad Institute Genomics Platform"/>
            <consortium name="The Broad Institute Genome Sequencing Center for Infectious Disease"/>
            <person name="Wu L."/>
            <person name="Ma J."/>
        </authorList>
    </citation>
    <scope>NUCLEOTIDE SEQUENCE [LARGE SCALE GENOMIC DNA]</scope>
    <source>
        <strain evidence="2">2902at01</strain>
    </source>
</reference>
<dbReference type="EMBL" id="JBHSBN010000031">
    <property type="protein sequence ID" value="MFC4109928.1"/>
    <property type="molecule type" value="Genomic_DNA"/>
</dbReference>